<dbReference type="GO" id="GO:0070682">
    <property type="term" value="P:proteasome regulatory particle assembly"/>
    <property type="evidence" value="ECO:0007669"/>
    <property type="project" value="InterPro"/>
</dbReference>
<accession>A0AAN9YDR5</accession>
<evidence type="ECO:0008006" key="4">
    <source>
        <dbReference type="Google" id="ProtNLM"/>
    </source>
</evidence>
<proteinExistence type="predicted"/>
<dbReference type="Proteomes" id="UP001320245">
    <property type="component" value="Unassembled WGS sequence"/>
</dbReference>
<feature type="compositionally biased region" description="Acidic residues" evidence="1">
    <location>
        <begin position="103"/>
        <end position="119"/>
    </location>
</feature>
<organism evidence="2 3">
    <name type="scientific">Cytospora paraplurivora</name>
    <dbReference type="NCBI Taxonomy" id="2898453"/>
    <lineage>
        <taxon>Eukaryota</taxon>
        <taxon>Fungi</taxon>
        <taxon>Dikarya</taxon>
        <taxon>Ascomycota</taxon>
        <taxon>Pezizomycotina</taxon>
        <taxon>Sordariomycetes</taxon>
        <taxon>Sordariomycetidae</taxon>
        <taxon>Diaporthales</taxon>
        <taxon>Cytosporaceae</taxon>
        <taxon>Cytospora</taxon>
    </lineage>
</organism>
<keyword evidence="3" id="KW-1185">Reference proteome</keyword>
<gene>
    <name evidence="2" type="ORF">SLS53_006011</name>
</gene>
<evidence type="ECO:0000256" key="1">
    <source>
        <dbReference type="SAM" id="MobiDB-lite"/>
    </source>
</evidence>
<evidence type="ECO:0000313" key="2">
    <source>
        <dbReference type="EMBL" id="KAK7738492.1"/>
    </source>
</evidence>
<name>A0AAN9YDR5_9PEZI</name>
<dbReference type="InterPro" id="IPR038966">
    <property type="entry name" value="TMA17"/>
</dbReference>
<feature type="compositionally biased region" description="Polar residues" evidence="1">
    <location>
        <begin position="153"/>
        <end position="166"/>
    </location>
</feature>
<dbReference type="PANTHER" id="PTHR40422">
    <property type="entry name" value="TRANSLATION MACHINERY-ASSOCIATED PROTEIN 17"/>
    <property type="match status" value="1"/>
</dbReference>
<dbReference type="GO" id="GO:0030674">
    <property type="term" value="F:protein-macromolecule adaptor activity"/>
    <property type="evidence" value="ECO:0007669"/>
    <property type="project" value="TreeGrafter"/>
</dbReference>
<evidence type="ECO:0000313" key="3">
    <source>
        <dbReference type="Proteomes" id="UP001320245"/>
    </source>
</evidence>
<protein>
    <recommendedName>
        <fullName evidence="4">Secondary alcohol dehydrogenase</fullName>
    </recommendedName>
</protein>
<dbReference type="EMBL" id="JAJSPL020000025">
    <property type="protein sequence ID" value="KAK7738492.1"/>
    <property type="molecule type" value="Genomic_DNA"/>
</dbReference>
<sequence length="241" mass="25177">MSSETLPISPGRFAEAIRDLSAASLHLKTLEIRNSLAHLAYSNSQLRPFAEGTLASLDVAGPGQPDPDCVDAIRENEVVMARMRERLGLVRAEVERRGLSWSEFEEPLPKEEEEEEGEDAGAGVGDEPAPLTNGVNGHAAEATAAATSSSSSGRNPWTDGTFQTGVIRNGEVHMDPVPGQGFGVGATTTTGSAATASSNTTTAAPGQNTASGGRLSDDELRRLLEERLAGDGDDEDGGLHL</sequence>
<reference evidence="2 3" key="1">
    <citation type="journal article" date="2023" name="PLoS ONE">
        <title>Cytospora paraplurivora sp. nov. isolated from orchards with fruit tree decline syndrome in Ontario, Canada.</title>
        <authorList>
            <person name="Ilyukhin E."/>
            <person name="Nguyen H.D.T."/>
            <person name="Castle A.J."/>
            <person name="Ellouze W."/>
        </authorList>
    </citation>
    <scope>NUCLEOTIDE SEQUENCE [LARGE SCALE GENOMIC DNA]</scope>
    <source>
        <strain evidence="2 3">FDS-564</strain>
    </source>
</reference>
<feature type="region of interest" description="Disordered" evidence="1">
    <location>
        <begin position="103"/>
        <end position="217"/>
    </location>
</feature>
<dbReference type="PANTHER" id="PTHR40422:SF1">
    <property type="entry name" value="TRANSLATION MACHINERY-ASSOCIATED PROTEIN 17"/>
    <property type="match status" value="1"/>
</dbReference>
<dbReference type="AlphaFoldDB" id="A0AAN9YDR5"/>
<comment type="caution">
    <text evidence="2">The sequence shown here is derived from an EMBL/GenBank/DDBJ whole genome shotgun (WGS) entry which is preliminary data.</text>
</comment>
<feature type="compositionally biased region" description="Low complexity" evidence="1">
    <location>
        <begin position="139"/>
        <end position="152"/>
    </location>
</feature>
<feature type="compositionally biased region" description="Low complexity" evidence="1">
    <location>
        <begin position="185"/>
        <end position="204"/>
    </location>
</feature>